<comment type="caution">
    <text evidence="2">The sequence shown here is derived from an EMBL/GenBank/DDBJ whole genome shotgun (WGS) entry which is preliminary data.</text>
</comment>
<feature type="compositionally biased region" description="Polar residues" evidence="1">
    <location>
        <begin position="310"/>
        <end position="333"/>
    </location>
</feature>
<evidence type="ECO:0000313" key="3">
    <source>
        <dbReference type="Proteomes" id="UP001151760"/>
    </source>
</evidence>
<organism evidence="2 3">
    <name type="scientific">Tanacetum coccineum</name>
    <dbReference type="NCBI Taxonomy" id="301880"/>
    <lineage>
        <taxon>Eukaryota</taxon>
        <taxon>Viridiplantae</taxon>
        <taxon>Streptophyta</taxon>
        <taxon>Embryophyta</taxon>
        <taxon>Tracheophyta</taxon>
        <taxon>Spermatophyta</taxon>
        <taxon>Magnoliopsida</taxon>
        <taxon>eudicotyledons</taxon>
        <taxon>Gunneridae</taxon>
        <taxon>Pentapetalae</taxon>
        <taxon>asterids</taxon>
        <taxon>campanulids</taxon>
        <taxon>Asterales</taxon>
        <taxon>Asteraceae</taxon>
        <taxon>Asteroideae</taxon>
        <taxon>Anthemideae</taxon>
        <taxon>Anthemidinae</taxon>
        <taxon>Tanacetum</taxon>
    </lineage>
</organism>
<feature type="compositionally biased region" description="Polar residues" evidence="1">
    <location>
        <begin position="276"/>
        <end position="297"/>
    </location>
</feature>
<feature type="compositionally biased region" description="Low complexity" evidence="1">
    <location>
        <begin position="251"/>
        <end position="261"/>
    </location>
</feature>
<accession>A0ABQ5ALA7</accession>
<keyword evidence="3" id="KW-1185">Reference proteome</keyword>
<name>A0ABQ5ALA7_9ASTR</name>
<dbReference type="Proteomes" id="UP001151760">
    <property type="component" value="Unassembled WGS sequence"/>
</dbReference>
<dbReference type="EMBL" id="BQNB010012346">
    <property type="protein sequence ID" value="GJT02407.1"/>
    <property type="molecule type" value="Genomic_DNA"/>
</dbReference>
<evidence type="ECO:0000256" key="1">
    <source>
        <dbReference type="SAM" id="MobiDB-lite"/>
    </source>
</evidence>
<feature type="region of interest" description="Disordered" evidence="1">
    <location>
        <begin position="402"/>
        <end position="421"/>
    </location>
</feature>
<gene>
    <name evidence="2" type="ORF">Tco_0823576</name>
</gene>
<evidence type="ECO:0008006" key="4">
    <source>
        <dbReference type="Google" id="ProtNLM"/>
    </source>
</evidence>
<protein>
    <recommendedName>
        <fullName evidence="4">Synaptobrevin, longin-like domain protein</fullName>
    </recommendedName>
</protein>
<feature type="compositionally biased region" description="Pro residues" evidence="1">
    <location>
        <begin position="262"/>
        <end position="274"/>
    </location>
</feature>
<reference evidence="2" key="1">
    <citation type="journal article" date="2022" name="Int. J. Mol. Sci.">
        <title>Draft Genome of Tanacetum Coccineum: Genomic Comparison of Closely Related Tanacetum-Family Plants.</title>
        <authorList>
            <person name="Yamashiro T."/>
            <person name="Shiraishi A."/>
            <person name="Nakayama K."/>
            <person name="Satake H."/>
        </authorList>
    </citation>
    <scope>NUCLEOTIDE SEQUENCE</scope>
</reference>
<feature type="region of interest" description="Disordered" evidence="1">
    <location>
        <begin position="513"/>
        <end position="544"/>
    </location>
</feature>
<feature type="region of interest" description="Disordered" evidence="1">
    <location>
        <begin position="251"/>
        <end position="342"/>
    </location>
</feature>
<reference evidence="2" key="2">
    <citation type="submission" date="2022-01" db="EMBL/GenBank/DDBJ databases">
        <authorList>
            <person name="Yamashiro T."/>
            <person name="Shiraishi A."/>
            <person name="Satake H."/>
            <person name="Nakayama K."/>
        </authorList>
    </citation>
    <scope>NUCLEOTIDE SEQUENCE</scope>
</reference>
<feature type="region of interest" description="Disordered" evidence="1">
    <location>
        <begin position="433"/>
        <end position="452"/>
    </location>
</feature>
<evidence type="ECO:0000313" key="2">
    <source>
        <dbReference type="EMBL" id="GJT02407.1"/>
    </source>
</evidence>
<proteinExistence type="predicted"/>
<sequence>MASMKYCDKHNQVGFLKKPEESTGFAEIVDFLKGSTIRYALTHNPTIHDSLVKQFWQTATATTLADGTLELRATIDTLEYTITEASVRSKLQLADASGISMLPNNEIFEGMGNMGYPTDGTFTFWKSHFTPQWRFLVHHILHCISPKSGGWDQFGSNIATALICLSTGRVYNFSKLIFDGMVANLKSKTKFLMYPRFLQMILEIQTESKHPYLAIVLTKKIFGNMKRGFRGVPRPLLPAMLPVVAVDQGAGQADQAVTQPSPSEPLPSSSPPPVISATTESEPTPVAESTSHPNSLSPEPDNEPIEHTFEQPSSEHQPLSPRQETKIPQSQDPTHPHVAEERPMTVDDLLQLVPKLITKVDSLEKELKQTKLTMGKAIVKLVKKVKKMEAVLKRRHVVLTDSEDEDAENSSKQGRNLQEEGLDEMVRSIIKEKSEEFETPTQGKTSGEADISPEGLEAAKTLAKVLTQRTKTYTRKVKTGLRRKLDADEVSTGEGINTGFTDVNTAFEEINSGDESIIPSPKKGQREGKAVLEEKSQSKRTKKQIREEQASLAEIVRLQAQEEAEYTRKAELERQDALIAKRVQDELELSETQKKRMAQVQEAAKYYTEEDWDSVRAKLEANRDLSSKVLSIDFSSDDFAKKMVELINEKKRLYKEQRERDRRNRPMTQAEQREYMIKYLKSQGNNWKMSQLKKLKPDELKEEFDKCVEKVEKFIPMNSELEASKLKRTGINLQAKVFKKQKITDVPDVTKDESVKREEKFKVQQPILRYNVRKSLARKGLQKNKSESARSDTEEDVEAYMDERVDEPSSEEFQMGSIPQGSAPAKIVKWQILKTGKKGAYQIIREDHTDIVYVNFQGLLNDLTRDDLKELYRLMMLKYGDSRPEEEYERVLWGDLKTMFDPPSTEDAVWSLTHQQKVLSWRYFHSCAVHCLTLEAAHIYMLTDSSYN</sequence>
<feature type="compositionally biased region" description="Basic and acidic residues" evidence="1">
    <location>
        <begin position="524"/>
        <end position="537"/>
    </location>
</feature>